<gene>
    <name evidence="2" type="ORF">DGYR_LOCUS11286</name>
</gene>
<evidence type="ECO:0000256" key="1">
    <source>
        <dbReference type="SAM" id="Coils"/>
    </source>
</evidence>
<dbReference type="PANTHER" id="PTHR21010">
    <property type="entry name" value="AGAP001581-PA"/>
    <property type="match status" value="1"/>
</dbReference>
<evidence type="ECO:0000313" key="3">
    <source>
        <dbReference type="Proteomes" id="UP000549394"/>
    </source>
</evidence>
<proteinExistence type="predicted"/>
<protein>
    <submittedName>
        <fullName evidence="2">DgyrCDS11952</fullName>
    </submittedName>
</protein>
<accession>A0A7I8W8E4</accession>
<dbReference type="OrthoDB" id="10052054at2759"/>
<reference evidence="2 3" key="1">
    <citation type="submission" date="2020-08" db="EMBL/GenBank/DDBJ databases">
        <authorList>
            <person name="Hejnol A."/>
        </authorList>
    </citation>
    <scope>NUCLEOTIDE SEQUENCE [LARGE SCALE GENOMIC DNA]</scope>
</reference>
<dbReference type="EMBL" id="CAJFCJ010000019">
    <property type="protein sequence ID" value="CAD5123621.1"/>
    <property type="molecule type" value="Genomic_DNA"/>
</dbReference>
<name>A0A7I8W8E4_9ANNE</name>
<feature type="coiled-coil region" evidence="1">
    <location>
        <begin position="135"/>
        <end position="174"/>
    </location>
</feature>
<dbReference type="AlphaFoldDB" id="A0A7I8W8E4"/>
<dbReference type="PANTHER" id="PTHR21010:SF3">
    <property type="entry name" value="DAXX"/>
    <property type="match status" value="1"/>
</dbReference>
<keyword evidence="3" id="KW-1185">Reference proteome</keyword>
<keyword evidence="1" id="KW-0175">Coiled coil</keyword>
<feature type="coiled-coil region" evidence="1">
    <location>
        <begin position="53"/>
        <end position="101"/>
    </location>
</feature>
<sequence>MFSLAKSSALLDYVNGVCSEFYDSFLNRLYQGIAKTAPSREDIQGVGWLSGLAAGIDRVKEEARKQNEQLNQECSLVQSEYKRMKSVIDQLSKEYEESKDIDVFRRYAILKGMIKRCIMHLTLSNDEQVQSQLANTRIQEEMKKKEEQLAEMTSKEISNENDGLQTQIKEYRIKINMIRDLISTMERRYEESKRYVMIQRYGLMKSMIKTLITNKWI</sequence>
<evidence type="ECO:0000313" key="2">
    <source>
        <dbReference type="EMBL" id="CAD5123621.1"/>
    </source>
</evidence>
<organism evidence="2 3">
    <name type="scientific">Dimorphilus gyrociliatus</name>
    <dbReference type="NCBI Taxonomy" id="2664684"/>
    <lineage>
        <taxon>Eukaryota</taxon>
        <taxon>Metazoa</taxon>
        <taxon>Spiralia</taxon>
        <taxon>Lophotrochozoa</taxon>
        <taxon>Annelida</taxon>
        <taxon>Polychaeta</taxon>
        <taxon>Polychaeta incertae sedis</taxon>
        <taxon>Dinophilidae</taxon>
        <taxon>Dimorphilus</taxon>
    </lineage>
</organism>
<comment type="caution">
    <text evidence="2">The sequence shown here is derived from an EMBL/GenBank/DDBJ whole genome shotgun (WGS) entry which is preliminary data.</text>
</comment>
<dbReference type="Proteomes" id="UP000549394">
    <property type="component" value="Unassembled WGS sequence"/>
</dbReference>